<evidence type="ECO:0000313" key="2">
    <source>
        <dbReference type="Proteomes" id="UP000663671"/>
    </source>
</evidence>
<dbReference type="AlphaFoldDB" id="A0A8A1MNG0"/>
<gene>
    <name evidence="1" type="ORF">I7I51_06453</name>
</gene>
<dbReference type="Proteomes" id="UP000663671">
    <property type="component" value="Chromosome 3"/>
</dbReference>
<protein>
    <submittedName>
        <fullName evidence="1">Uncharacterized protein</fullName>
    </submittedName>
</protein>
<dbReference type="EMBL" id="CP069115">
    <property type="protein sequence ID" value="QSS65607.1"/>
    <property type="molecule type" value="Genomic_DNA"/>
</dbReference>
<proteinExistence type="predicted"/>
<name>A0A8A1MNG0_AJECA</name>
<evidence type="ECO:0000313" key="1">
    <source>
        <dbReference type="EMBL" id="QSS65607.1"/>
    </source>
</evidence>
<organism evidence="1 2">
    <name type="scientific">Ajellomyces capsulatus</name>
    <name type="common">Darling's disease fungus</name>
    <name type="synonym">Histoplasma capsulatum</name>
    <dbReference type="NCBI Taxonomy" id="5037"/>
    <lineage>
        <taxon>Eukaryota</taxon>
        <taxon>Fungi</taxon>
        <taxon>Dikarya</taxon>
        <taxon>Ascomycota</taxon>
        <taxon>Pezizomycotina</taxon>
        <taxon>Eurotiomycetes</taxon>
        <taxon>Eurotiomycetidae</taxon>
        <taxon>Onygenales</taxon>
        <taxon>Ajellomycetaceae</taxon>
        <taxon>Histoplasma</taxon>
    </lineage>
</organism>
<sequence>MGSQNPNLNHLLGPRSKRSKSCYIQVLEEVKIPERQMPKEIKIAQEVPSVMVDNSELQLAARRTREPPKNASQIYCDHPDCRNHIPYFKRRMGSYGKGFKTGRDENEAETVLESRAPIASDGLNPKPRHPVAQDITSACLPSLVLQTGVTEIVISGGRVFLIDASCPLAHCLVCALRRRGKRYTAGIRRWAPIATDSLGFISRQGMAPAANQGEPASQHVLQPIDEAIACLFSTCFQTPRSSISIFGPG</sequence>
<dbReference type="OrthoDB" id="5305647at2759"/>
<accession>A0A8A1MNG0</accession>
<dbReference type="VEuPathDB" id="FungiDB:I7I51_06453"/>
<reference evidence="1" key="1">
    <citation type="submission" date="2021-01" db="EMBL/GenBank/DDBJ databases">
        <title>Chromosome-level genome assembly of a human fungal pathogen reveals clustering of transcriptionally co-regulated genes.</title>
        <authorList>
            <person name="Voorhies M."/>
            <person name="Cohen S."/>
            <person name="Shea T.P."/>
            <person name="Petrus S."/>
            <person name="Munoz J.F."/>
            <person name="Poplawski S."/>
            <person name="Goldman W.E."/>
            <person name="Michael T."/>
            <person name="Cuomo C.A."/>
            <person name="Sil A."/>
            <person name="Beyhan S."/>
        </authorList>
    </citation>
    <scope>NUCLEOTIDE SEQUENCE</scope>
    <source>
        <strain evidence="1">WU24</strain>
    </source>
</reference>